<reference evidence="2 3" key="1">
    <citation type="submission" date="2024-02" db="EMBL/GenBank/DDBJ databases">
        <title>High-quality chromosome-scale genome assembly of Pensacola bahiagrass (Paspalum notatum Flugge var. saurae).</title>
        <authorList>
            <person name="Vega J.M."/>
            <person name="Podio M."/>
            <person name="Orjuela J."/>
            <person name="Siena L.A."/>
            <person name="Pessino S.C."/>
            <person name="Combes M.C."/>
            <person name="Mariac C."/>
            <person name="Albertini E."/>
            <person name="Pupilli F."/>
            <person name="Ortiz J.P.A."/>
            <person name="Leblanc O."/>
        </authorList>
    </citation>
    <scope>NUCLEOTIDE SEQUENCE [LARGE SCALE GENOMIC DNA]</scope>
    <source>
        <strain evidence="2">R1</strain>
        <tissue evidence="2">Leaf</tissue>
    </source>
</reference>
<proteinExistence type="predicted"/>
<feature type="compositionally biased region" description="Gly residues" evidence="1">
    <location>
        <begin position="133"/>
        <end position="143"/>
    </location>
</feature>
<organism evidence="2 3">
    <name type="scientific">Paspalum notatum var. saurae</name>
    <dbReference type="NCBI Taxonomy" id="547442"/>
    <lineage>
        <taxon>Eukaryota</taxon>
        <taxon>Viridiplantae</taxon>
        <taxon>Streptophyta</taxon>
        <taxon>Embryophyta</taxon>
        <taxon>Tracheophyta</taxon>
        <taxon>Spermatophyta</taxon>
        <taxon>Magnoliopsida</taxon>
        <taxon>Liliopsida</taxon>
        <taxon>Poales</taxon>
        <taxon>Poaceae</taxon>
        <taxon>PACMAD clade</taxon>
        <taxon>Panicoideae</taxon>
        <taxon>Andropogonodae</taxon>
        <taxon>Paspaleae</taxon>
        <taxon>Paspalinae</taxon>
        <taxon>Paspalum</taxon>
    </lineage>
</organism>
<accession>A0AAQ3WS69</accession>
<gene>
    <name evidence="2" type="ORF">U9M48_020897</name>
</gene>
<evidence type="ECO:0000256" key="1">
    <source>
        <dbReference type="SAM" id="MobiDB-lite"/>
    </source>
</evidence>
<dbReference type="Proteomes" id="UP001341281">
    <property type="component" value="Chromosome 04"/>
</dbReference>
<evidence type="ECO:0000313" key="2">
    <source>
        <dbReference type="EMBL" id="WVZ72433.1"/>
    </source>
</evidence>
<dbReference type="AlphaFoldDB" id="A0AAQ3WS69"/>
<evidence type="ECO:0000313" key="3">
    <source>
        <dbReference type="Proteomes" id="UP001341281"/>
    </source>
</evidence>
<name>A0AAQ3WS69_PASNO</name>
<feature type="compositionally biased region" description="Low complexity" evidence="1">
    <location>
        <begin position="92"/>
        <end position="114"/>
    </location>
</feature>
<keyword evidence="3" id="KW-1185">Reference proteome</keyword>
<feature type="region of interest" description="Disordered" evidence="1">
    <location>
        <begin position="58"/>
        <end position="190"/>
    </location>
</feature>
<feature type="compositionally biased region" description="Low complexity" evidence="1">
    <location>
        <begin position="58"/>
        <end position="69"/>
    </location>
</feature>
<dbReference type="EMBL" id="CP144748">
    <property type="protein sequence ID" value="WVZ72433.1"/>
    <property type="molecule type" value="Genomic_DNA"/>
</dbReference>
<protein>
    <submittedName>
        <fullName evidence="2">Uncharacterized protein</fullName>
    </submittedName>
</protein>
<sequence>MSSIALAAAATDPLFYLMFSLSPLPSTHFPLTHLLISLLIHSSPSLFLSPSLLSPRAARSGGSAAMARRGGARASGGGATELQRRRRRHGGRVAASASGVSASAGRGSGQARLAGARRRGAGGQAAARSGVGVSAGRGGGAGAAGLQRHGSSTSKERWRASAPAKKFSRNSVPFEPLLLRPQLERSGNRS</sequence>